<organism evidence="1 2">
    <name type="scientific">Candidatus Dojkabacteria bacterium</name>
    <dbReference type="NCBI Taxonomy" id="2099670"/>
    <lineage>
        <taxon>Bacteria</taxon>
        <taxon>Candidatus Dojkabacteria</taxon>
    </lineage>
</organism>
<reference evidence="1" key="1">
    <citation type="submission" date="2020-04" db="EMBL/GenBank/DDBJ databases">
        <authorList>
            <person name="Zhang T."/>
        </authorList>
    </citation>
    <scope>NUCLEOTIDE SEQUENCE</scope>
    <source>
        <strain evidence="1">HKST-UBA10</strain>
    </source>
</reference>
<evidence type="ECO:0000313" key="1">
    <source>
        <dbReference type="EMBL" id="MCA9382546.1"/>
    </source>
</evidence>
<dbReference type="Proteomes" id="UP000782843">
    <property type="component" value="Unassembled WGS sequence"/>
</dbReference>
<comment type="caution">
    <text evidence="1">The sequence shown here is derived from an EMBL/GenBank/DDBJ whole genome shotgun (WGS) entry which is preliminary data.</text>
</comment>
<reference evidence="1" key="2">
    <citation type="journal article" date="2021" name="Microbiome">
        <title>Successional dynamics and alternative stable states in a saline activated sludge microbial community over 9 years.</title>
        <authorList>
            <person name="Wang Y."/>
            <person name="Ye J."/>
            <person name="Ju F."/>
            <person name="Liu L."/>
            <person name="Boyd J.A."/>
            <person name="Deng Y."/>
            <person name="Parks D.H."/>
            <person name="Jiang X."/>
            <person name="Yin X."/>
            <person name="Woodcroft B.J."/>
            <person name="Tyson G.W."/>
            <person name="Hugenholtz P."/>
            <person name="Polz M.F."/>
            <person name="Zhang T."/>
        </authorList>
    </citation>
    <scope>NUCLEOTIDE SEQUENCE</scope>
    <source>
        <strain evidence="1">HKST-UBA10</strain>
    </source>
</reference>
<protein>
    <submittedName>
        <fullName evidence="1">Uncharacterized protein</fullName>
    </submittedName>
</protein>
<proteinExistence type="predicted"/>
<sequence>MIYSDFYITREFKIEILPTDSINQSSDVLQAGDKLISVFRPVGGPVAVESFKLSFQEELKHRYEVDTQNIDDLLFETITAFGVSLSNPPADFTPDDAIELVVVYIYKDQATVVKVGSIGVKRRSPSKFMEIFKEKSAPLGPGRDTNILLKAFNI</sequence>
<dbReference type="AlphaFoldDB" id="A0A955L4J5"/>
<evidence type="ECO:0000313" key="2">
    <source>
        <dbReference type="Proteomes" id="UP000782843"/>
    </source>
</evidence>
<dbReference type="EMBL" id="JAGQLG010000162">
    <property type="protein sequence ID" value="MCA9382546.1"/>
    <property type="molecule type" value="Genomic_DNA"/>
</dbReference>
<name>A0A955L4J5_9BACT</name>
<gene>
    <name evidence="1" type="ORF">KC660_04025</name>
</gene>
<accession>A0A955L4J5</accession>